<gene>
    <name evidence="3" type="ORF">FSP39_000410</name>
</gene>
<feature type="domain" description="DUF6589" evidence="2">
    <location>
        <begin position="442"/>
        <end position="558"/>
    </location>
</feature>
<comment type="caution">
    <text evidence="3">The sequence shown here is derived from an EMBL/GenBank/DDBJ whole genome shotgun (WGS) entry which is preliminary data.</text>
</comment>
<dbReference type="AlphaFoldDB" id="A0AA89BSU2"/>
<protein>
    <recommendedName>
        <fullName evidence="2">DUF6589 domain-containing protein</fullName>
    </recommendedName>
</protein>
<proteinExistence type="predicted"/>
<keyword evidence="4" id="KW-1185">Reference proteome</keyword>
<organism evidence="3 4">
    <name type="scientific">Pinctada imbricata</name>
    <name type="common">Atlantic pearl-oyster</name>
    <name type="synonym">Pinctada martensii</name>
    <dbReference type="NCBI Taxonomy" id="66713"/>
    <lineage>
        <taxon>Eukaryota</taxon>
        <taxon>Metazoa</taxon>
        <taxon>Spiralia</taxon>
        <taxon>Lophotrochozoa</taxon>
        <taxon>Mollusca</taxon>
        <taxon>Bivalvia</taxon>
        <taxon>Autobranchia</taxon>
        <taxon>Pteriomorphia</taxon>
        <taxon>Pterioida</taxon>
        <taxon>Pterioidea</taxon>
        <taxon>Pteriidae</taxon>
        <taxon>Pinctada</taxon>
    </lineage>
</organism>
<evidence type="ECO:0000313" key="3">
    <source>
        <dbReference type="EMBL" id="KAK3094335.1"/>
    </source>
</evidence>
<dbReference type="Pfam" id="PF20231">
    <property type="entry name" value="DUF6589"/>
    <property type="match status" value="1"/>
</dbReference>
<name>A0AA89BSU2_PINIB</name>
<reference evidence="3" key="1">
    <citation type="submission" date="2019-08" db="EMBL/GenBank/DDBJ databases">
        <title>The improved chromosome-level genome for the pearl oyster Pinctada fucata martensii using PacBio sequencing and Hi-C.</title>
        <authorList>
            <person name="Zheng Z."/>
        </authorList>
    </citation>
    <scope>NUCLEOTIDE SEQUENCE</scope>
    <source>
        <strain evidence="3">ZZ-2019</strain>
        <tissue evidence="3">Adductor muscle</tissue>
    </source>
</reference>
<dbReference type="EMBL" id="VSWD01000008">
    <property type="protein sequence ID" value="KAK3094335.1"/>
    <property type="molecule type" value="Genomic_DNA"/>
</dbReference>
<feature type="region of interest" description="Disordered" evidence="1">
    <location>
        <begin position="292"/>
        <end position="320"/>
    </location>
</feature>
<accession>A0AA89BSU2</accession>
<evidence type="ECO:0000256" key="1">
    <source>
        <dbReference type="SAM" id="MobiDB-lite"/>
    </source>
</evidence>
<feature type="compositionally biased region" description="Polar residues" evidence="1">
    <location>
        <begin position="307"/>
        <end position="319"/>
    </location>
</feature>
<dbReference type="Proteomes" id="UP001186944">
    <property type="component" value="Unassembled WGS sequence"/>
</dbReference>
<feature type="compositionally biased region" description="Acidic residues" evidence="1">
    <location>
        <begin position="292"/>
        <end position="305"/>
    </location>
</feature>
<evidence type="ECO:0000259" key="2">
    <source>
        <dbReference type="Pfam" id="PF20231"/>
    </source>
</evidence>
<dbReference type="InterPro" id="IPR046496">
    <property type="entry name" value="DUF6589"/>
</dbReference>
<evidence type="ECO:0000313" key="4">
    <source>
        <dbReference type="Proteomes" id="UP001186944"/>
    </source>
</evidence>
<sequence>MDTCVNCNEKFVKCKKNFNRRSIDCHTKISLLSYRDILNDARKEKLTPSSKYICEGCASVCVRVKRSQIAKTSKRPLTPCGTPGAKKRPKFCVATPLKRRSRFSTPKKGTHSSSEWKERVKDLLSSSKYFQALKLLFTKSEASRDALRKIIPSMMSKEVKRPLDVNMSLAASSSLKSVEAFTWARAFPELQRQYPLLMTVLCGSLSTTRKQNRLFHWFHKLGWCKDVKTTRSTVDRITKDHDRVIKDWKTDLEKDLGGSIHDGAVANNDNSVLSVAAGDNSNLLSLSDFLESDSPDETDDTDFEPYSDSSIATENSSESDIAEIQRDYEDRNPGYSLCWDNVQKMSLTRHHLKKENKMMLWALCFATKNRISFRHLDLISDTTPISDIPLHQYLPNHVDYELLRDRMENIVQRLVKGILPSYFGDMSVPQIQHQYMNESSMKSEIVNLGVIKENPASTRGTIEILKFLNQYVPMDINEQPYHILVNGDQLSVERMVEAKIAMSYGNDPSHRLTGLIPRPQGFHKRCIILQDSMNMLYHGGNIADPGSLFHIKNKFNFRNVKSKVSDCVNHVVDLFNFAVEGLPLVGSTRGSSSQPDPPSHDAIQQYSCALLWRGLLHLVQTDAERHNNGDQLISDWRLDMVEFWNCNHNKYLTLGHRLLADNLKNCHGQYTEDQVARCSKIVGSIGKAVEQVFATDFLCDSEHFSISKKATNHVSLKKFVELYKPHDLFETNDERRHHTRYDNFKNVIRLDRPEQFIKRMRKYMKKLQDEEYLLQQ</sequence>